<dbReference type="SUPFAM" id="SSF55166">
    <property type="entry name" value="Hedgehog/DD-peptidase"/>
    <property type="match status" value="1"/>
</dbReference>
<sequence length="135" mass="15523">MKYFTLNELIRSDTASRMKIDNTPTTEAVKNLTALVDKVLDPLREMYGKPIYISSGYRCPRLNKAVGGVAGSQHKAGQAADINQRSREENARIFKLIEENLDFDQLLWENGGQWVHVSFRADGKNRRQVKRLWKK</sequence>
<proteinExistence type="predicted"/>
<feature type="domain" description="Peptidase M15A C-terminal" evidence="1">
    <location>
        <begin position="2"/>
        <end position="118"/>
    </location>
</feature>
<dbReference type="InterPro" id="IPR009045">
    <property type="entry name" value="Zn_M74/Hedgehog-like"/>
</dbReference>
<evidence type="ECO:0000313" key="2">
    <source>
        <dbReference type="EMBL" id="DAE03982.1"/>
    </source>
</evidence>
<dbReference type="InterPro" id="IPR013230">
    <property type="entry name" value="Peptidase_M15A_C"/>
</dbReference>
<dbReference type="EMBL" id="BK015381">
    <property type="protein sequence ID" value="DAE03982.1"/>
    <property type="molecule type" value="Genomic_DNA"/>
</dbReference>
<protein>
    <submittedName>
        <fullName evidence="2">Peptidase</fullName>
    </submittedName>
</protein>
<reference evidence="2" key="1">
    <citation type="journal article" date="2021" name="Proc. Natl. Acad. Sci. U.S.A.">
        <title>A Catalog of Tens of Thousands of Viruses from Human Metagenomes Reveals Hidden Associations with Chronic Diseases.</title>
        <authorList>
            <person name="Tisza M.J."/>
            <person name="Buck C.B."/>
        </authorList>
    </citation>
    <scope>NUCLEOTIDE SEQUENCE</scope>
    <source>
        <strain evidence="2">CtCeQ13</strain>
    </source>
</reference>
<name>A0A8S5PA86_9CAUD</name>
<evidence type="ECO:0000259" key="1">
    <source>
        <dbReference type="Pfam" id="PF08291"/>
    </source>
</evidence>
<dbReference type="Gene3D" id="3.30.1380.10">
    <property type="match status" value="1"/>
</dbReference>
<organism evidence="2">
    <name type="scientific">Siphoviridae sp. ctCeQ13</name>
    <dbReference type="NCBI Taxonomy" id="2825380"/>
    <lineage>
        <taxon>Viruses</taxon>
        <taxon>Duplodnaviria</taxon>
        <taxon>Heunggongvirae</taxon>
        <taxon>Uroviricota</taxon>
        <taxon>Caudoviricetes</taxon>
    </lineage>
</organism>
<dbReference type="Pfam" id="PF08291">
    <property type="entry name" value="Peptidase_M15_3"/>
    <property type="match status" value="1"/>
</dbReference>
<accession>A0A8S5PA86</accession>